<evidence type="ECO:0000313" key="1">
    <source>
        <dbReference type="EMBL" id="PXF21983.1"/>
    </source>
</evidence>
<dbReference type="Proteomes" id="UP000248161">
    <property type="component" value="Unassembled WGS sequence"/>
</dbReference>
<dbReference type="EMBL" id="PSPG01000004">
    <property type="protein sequence ID" value="PXF21983.1"/>
    <property type="molecule type" value="Genomic_DNA"/>
</dbReference>
<proteinExistence type="predicted"/>
<sequence length="136" mass="14172">MSASKQGAAISELARRTLRSGGVTVRTKDAGRLSVESLSVLISDLAPSVISGADAVESDEEGIEIVLDGEPGGLIGGPEPRTLECVWIPGVPDDLWRKYRNSVLDLAAAGYPGCIGCAGPAAELPWDEEGSRVVLR</sequence>
<dbReference type="AlphaFoldDB" id="A0A2V3HS95"/>
<evidence type="ECO:0000313" key="2">
    <source>
        <dbReference type="Proteomes" id="UP000248161"/>
    </source>
</evidence>
<dbReference type="RefSeq" id="WP_338170300.1">
    <property type="nucleotide sequence ID" value="NZ_JAKUUN010000006.1"/>
</dbReference>
<protein>
    <submittedName>
        <fullName evidence="1">Uncharacterized protein</fullName>
    </submittedName>
</protein>
<accession>A0A2V3HS95</accession>
<reference evidence="1 2" key="1">
    <citation type="journal article" date="2015" name="Nat. Commun.">
        <title>Genomic and transcriptomic evidence for scavenging of diverse organic compounds by widespread deep-sea archaea.</title>
        <authorList>
            <person name="Li M."/>
            <person name="Baker B.J."/>
            <person name="Anantharaman K."/>
            <person name="Jain S."/>
            <person name="Breier J.A."/>
            <person name="Dick G.J."/>
        </authorList>
    </citation>
    <scope>NUCLEOTIDE SEQUENCE [LARGE SCALE GENOMIC DNA]</scope>
    <source>
        <strain evidence="1">Cayman_51_deep</strain>
    </source>
</reference>
<name>A0A2V3HS95_9ARCH</name>
<organism evidence="1 2">
    <name type="scientific">Candidatus Thalassarchaeum betae</name>
    <dbReference type="NCBI Taxonomy" id="2599289"/>
    <lineage>
        <taxon>Archaea</taxon>
        <taxon>Methanobacteriati</taxon>
        <taxon>Thermoplasmatota</taxon>
        <taxon>Candidatus Poseidoniia</taxon>
        <taxon>Candidatus Poseidoniales</taxon>
        <taxon>Candidatus Thalassarchaeaceae</taxon>
        <taxon>Candidatus Thalassarchaeum</taxon>
    </lineage>
</organism>
<comment type="caution">
    <text evidence="1">The sequence shown here is derived from an EMBL/GenBank/DDBJ whole genome shotgun (WGS) entry which is preliminary data.</text>
</comment>
<gene>
    <name evidence="1" type="ORF">CXX69_02440</name>
</gene>